<feature type="signal peptide" evidence="1">
    <location>
        <begin position="1"/>
        <end position="23"/>
    </location>
</feature>
<evidence type="ECO:0000259" key="2">
    <source>
        <dbReference type="Pfam" id="PF14200"/>
    </source>
</evidence>
<dbReference type="SUPFAM" id="SSF50370">
    <property type="entry name" value="Ricin B-like lectins"/>
    <property type="match status" value="1"/>
</dbReference>
<evidence type="ECO:0000256" key="1">
    <source>
        <dbReference type="SAM" id="SignalP"/>
    </source>
</evidence>
<accession>A0A223SE04</accession>
<feature type="domain" description="Ricin B lectin" evidence="2">
    <location>
        <begin position="68"/>
        <end position="141"/>
    </location>
</feature>
<keyword evidence="1" id="KW-0732">Signal</keyword>
<protein>
    <recommendedName>
        <fullName evidence="2">Ricin B lectin domain-containing protein</fullName>
    </recommendedName>
</protein>
<dbReference type="EMBL" id="CP022753">
    <property type="protein sequence ID" value="ASU86381.1"/>
    <property type="molecule type" value="Genomic_DNA"/>
</dbReference>
<evidence type="ECO:0000313" key="3">
    <source>
        <dbReference type="EMBL" id="ASU86381.1"/>
    </source>
</evidence>
<feature type="chain" id="PRO_5011229047" description="Ricin B lectin domain-containing protein" evidence="1">
    <location>
        <begin position="24"/>
        <end position="176"/>
    </location>
</feature>
<reference evidence="3 4" key="1">
    <citation type="submission" date="2017-08" db="EMBL/GenBank/DDBJ databases">
        <title>The complete genome sequence of Nocardiopsis gilva YIM 90087.</title>
        <authorList>
            <person name="Yin M."/>
            <person name="Tang S."/>
        </authorList>
    </citation>
    <scope>NUCLEOTIDE SEQUENCE [LARGE SCALE GENOMIC DNA]</scope>
    <source>
        <strain evidence="3 4">YIM 90087</strain>
    </source>
</reference>
<proteinExistence type="predicted"/>
<dbReference type="KEGG" id="ngv:CDO52_22190"/>
<dbReference type="InterPro" id="IPR000772">
    <property type="entry name" value="Ricin_B_lectin"/>
</dbReference>
<evidence type="ECO:0000313" key="4">
    <source>
        <dbReference type="Proteomes" id="UP000215005"/>
    </source>
</evidence>
<dbReference type="Pfam" id="PF14200">
    <property type="entry name" value="RicinB_lectin_2"/>
    <property type="match status" value="1"/>
</dbReference>
<dbReference type="PROSITE" id="PS50231">
    <property type="entry name" value="RICIN_B_LECTIN"/>
    <property type="match status" value="1"/>
</dbReference>
<organism evidence="3 4">
    <name type="scientific">Nocardiopsis gilva YIM 90087</name>
    <dbReference type="NCBI Taxonomy" id="1235441"/>
    <lineage>
        <taxon>Bacteria</taxon>
        <taxon>Bacillati</taxon>
        <taxon>Actinomycetota</taxon>
        <taxon>Actinomycetes</taxon>
        <taxon>Streptosporangiales</taxon>
        <taxon>Nocardiopsidaceae</taxon>
        <taxon>Nocardiopsis</taxon>
    </lineage>
</organism>
<name>A0A223SE04_9ACTN</name>
<dbReference type="InterPro" id="IPR035992">
    <property type="entry name" value="Ricin_B-like_lectins"/>
</dbReference>
<dbReference type="AlphaFoldDB" id="A0A223SE04"/>
<keyword evidence="4" id="KW-1185">Reference proteome</keyword>
<gene>
    <name evidence="3" type="ORF">CDO52_22190</name>
</gene>
<dbReference type="Gene3D" id="2.80.10.50">
    <property type="match status" value="1"/>
</dbReference>
<sequence>MFVSAAAACATAIGIMPAPSASASVVDIGESEYQIAFEKTGAKMTPWSGSTERTAIRVWPDDRAGMEWAVSRIGVNLGHTTYEIRNLRSDLCLQPMYGVTESGRRIEQAPCDERRTQRWHVEHVGGPAFQIIPLNNTYLAITPESPTATKSFLKLDYRNPIDPDYRWDFRPTIQPV</sequence>
<dbReference type="CDD" id="cd00161">
    <property type="entry name" value="beta-trefoil_Ricin-like"/>
    <property type="match status" value="1"/>
</dbReference>
<dbReference type="Proteomes" id="UP000215005">
    <property type="component" value="Chromosome"/>
</dbReference>